<reference evidence="1" key="1">
    <citation type="submission" date="2018-05" db="EMBL/GenBank/DDBJ databases">
        <authorList>
            <person name="Lanie J.A."/>
            <person name="Ng W.-L."/>
            <person name="Kazmierczak K.M."/>
            <person name="Andrzejewski T.M."/>
            <person name="Davidsen T.M."/>
            <person name="Wayne K.J."/>
            <person name="Tettelin H."/>
            <person name="Glass J.I."/>
            <person name="Rusch D."/>
            <person name="Podicherti R."/>
            <person name="Tsui H.-C.T."/>
            <person name="Winkler M.E."/>
        </authorList>
    </citation>
    <scope>NUCLEOTIDE SEQUENCE</scope>
</reference>
<dbReference type="Gene3D" id="1.10.287.650">
    <property type="entry name" value="L27 domain"/>
    <property type="match status" value="1"/>
</dbReference>
<dbReference type="Gene3D" id="3.20.20.140">
    <property type="entry name" value="Metal-dependent hydrolases"/>
    <property type="match status" value="1"/>
</dbReference>
<dbReference type="GO" id="GO:0006508">
    <property type="term" value="P:proteolysis"/>
    <property type="evidence" value="ECO:0007669"/>
    <property type="project" value="InterPro"/>
</dbReference>
<dbReference type="EMBL" id="UINC01007671">
    <property type="protein sequence ID" value="SVA34535.1"/>
    <property type="molecule type" value="Genomic_DNA"/>
</dbReference>
<evidence type="ECO:0008006" key="2">
    <source>
        <dbReference type="Google" id="ProtNLM"/>
    </source>
</evidence>
<dbReference type="PANTHER" id="PTHR10443:SF12">
    <property type="entry name" value="DIPEPTIDASE"/>
    <property type="match status" value="1"/>
</dbReference>
<name>A0A381V2F5_9ZZZZ</name>
<protein>
    <recommendedName>
        <fullName evidence="2">Membrane dipeptidase</fullName>
    </recommendedName>
</protein>
<sequence length="430" mass="46755">MGERFADRIGGRAAWLVVLAVGCSAVSPESDPTAGSVAAPSPIERARQIHSRVLTIDTHDDIPLDFATAAVDPGVRGDRQVDLVAMEAGGLDVAFFIVYVGQTARTQENYAQAQTDAMTKFEAIHRMAEEMYPNRIEIAYSADDIERIAAAGKLVAAIGIENGYVIGTELSRLQQYYDLGARYITLAHNGHNDIADSAAPRVDLGDMPSEHDGISPFGADVIAEMNRLGIMVDVSHISKDAMLDALRLSRAPVIASHSSTRALANHPRNLDDEQLFALRDNGGVMQTVALGSFVSETQSQRNDAIRTLRDEFGLLSRGGGDLGVLSETQRSVWDRRMREIDRDWAPADVAMFVDHIDYAVELIGIDHVGISSDFDGGGGVAGWNDASETFNVTLELVRRGYDENEIAKLWGGNLLRVLREVERVATEPLP</sequence>
<dbReference type="PROSITE" id="PS51365">
    <property type="entry name" value="RENAL_DIPEPTIDASE_2"/>
    <property type="match status" value="1"/>
</dbReference>
<dbReference type="SUPFAM" id="SSF51556">
    <property type="entry name" value="Metallo-dependent hydrolases"/>
    <property type="match status" value="1"/>
</dbReference>
<accession>A0A381V2F5</accession>
<dbReference type="Pfam" id="PF01244">
    <property type="entry name" value="Peptidase_M19"/>
    <property type="match status" value="1"/>
</dbReference>
<dbReference type="CDD" id="cd01301">
    <property type="entry name" value="rDP_like"/>
    <property type="match status" value="1"/>
</dbReference>
<dbReference type="PANTHER" id="PTHR10443">
    <property type="entry name" value="MICROSOMAL DIPEPTIDASE"/>
    <property type="match status" value="1"/>
</dbReference>
<dbReference type="GO" id="GO:0070573">
    <property type="term" value="F:metallodipeptidase activity"/>
    <property type="evidence" value="ECO:0007669"/>
    <property type="project" value="InterPro"/>
</dbReference>
<dbReference type="AlphaFoldDB" id="A0A381V2F5"/>
<organism evidence="1">
    <name type="scientific">marine metagenome</name>
    <dbReference type="NCBI Taxonomy" id="408172"/>
    <lineage>
        <taxon>unclassified sequences</taxon>
        <taxon>metagenomes</taxon>
        <taxon>ecological metagenomes</taxon>
    </lineage>
</organism>
<dbReference type="InterPro" id="IPR032466">
    <property type="entry name" value="Metal_Hydrolase"/>
</dbReference>
<dbReference type="PROSITE" id="PS51257">
    <property type="entry name" value="PROKAR_LIPOPROTEIN"/>
    <property type="match status" value="1"/>
</dbReference>
<gene>
    <name evidence="1" type="ORF">METZ01_LOCUS87389</name>
</gene>
<proteinExistence type="predicted"/>
<evidence type="ECO:0000313" key="1">
    <source>
        <dbReference type="EMBL" id="SVA34535.1"/>
    </source>
</evidence>
<dbReference type="InterPro" id="IPR008257">
    <property type="entry name" value="Pept_M19"/>
</dbReference>